<evidence type="ECO:0000256" key="2">
    <source>
        <dbReference type="ARBA" id="ARBA00006257"/>
    </source>
</evidence>
<organism evidence="8 9">
    <name type="scientific">Plesiocystis pacifica SIR-1</name>
    <dbReference type="NCBI Taxonomy" id="391625"/>
    <lineage>
        <taxon>Bacteria</taxon>
        <taxon>Pseudomonadati</taxon>
        <taxon>Myxococcota</taxon>
        <taxon>Polyangia</taxon>
        <taxon>Nannocystales</taxon>
        <taxon>Nannocystaceae</taxon>
        <taxon>Plesiocystis</taxon>
    </lineage>
</organism>
<dbReference type="PANTHER" id="PTHR30587:SF2">
    <property type="entry name" value="SURFACE PRESENTATION OF ANTIGENS PROTEIN SPAP"/>
    <property type="match status" value="1"/>
</dbReference>
<evidence type="ECO:0000313" key="8">
    <source>
        <dbReference type="EMBL" id="EDM76408.1"/>
    </source>
</evidence>
<keyword evidence="4 7" id="KW-0812">Transmembrane</keyword>
<feature type="transmembrane region" description="Helical" evidence="7">
    <location>
        <begin position="58"/>
        <end position="80"/>
    </location>
</feature>
<keyword evidence="8" id="KW-0969">Cilium</keyword>
<dbReference type="eggNOG" id="COG1338">
    <property type="taxonomic scope" value="Bacteria"/>
</dbReference>
<dbReference type="OrthoDB" id="9805111at2"/>
<evidence type="ECO:0000256" key="3">
    <source>
        <dbReference type="ARBA" id="ARBA00022475"/>
    </source>
</evidence>
<dbReference type="GO" id="GO:0005886">
    <property type="term" value="C:plasma membrane"/>
    <property type="evidence" value="ECO:0007669"/>
    <property type="project" value="UniProtKB-SubCell"/>
</dbReference>
<dbReference type="AlphaFoldDB" id="A6GCF1"/>
<keyword evidence="8" id="KW-0282">Flagellum</keyword>
<comment type="similarity">
    <text evidence="2">Belongs to the FliP/MopC/SpaP family.</text>
</comment>
<keyword evidence="3" id="KW-1003">Cell membrane</keyword>
<keyword evidence="5 7" id="KW-1133">Transmembrane helix</keyword>
<gene>
    <name evidence="8" type="ORF">PPSIR1_23784</name>
</gene>
<evidence type="ECO:0000313" key="9">
    <source>
        <dbReference type="Proteomes" id="UP000005801"/>
    </source>
</evidence>
<evidence type="ECO:0000256" key="7">
    <source>
        <dbReference type="SAM" id="Phobius"/>
    </source>
</evidence>
<evidence type="ECO:0000256" key="4">
    <source>
        <dbReference type="ARBA" id="ARBA00022692"/>
    </source>
</evidence>
<proteinExistence type="inferred from homology"/>
<sequence length="216" mass="22214">MGAEAWLELSWADLGLSPTLAAWLVLAALPLVLAACTAFTKIAIVLAAVRQGLSADRLLPVSSMLALGVALTAVVMAPVAGACAEALAALLDASAAGEGVALRQWLGTLEPLRGFMATHTDPAELERLAAASERGVDDPLILVPAFLVSELGAGLQLAVLVLLPFVVIDLIVAEVQALLGLQQTPSVTFALPAKVLVFLAADGWHLVVVGLVEGYQ</sequence>
<reference evidence="8 9" key="1">
    <citation type="submission" date="2007-06" db="EMBL/GenBank/DDBJ databases">
        <authorList>
            <person name="Shimkets L."/>
            <person name="Ferriera S."/>
            <person name="Johnson J."/>
            <person name="Kravitz S."/>
            <person name="Beeson K."/>
            <person name="Sutton G."/>
            <person name="Rogers Y.-H."/>
            <person name="Friedman R."/>
            <person name="Frazier M."/>
            <person name="Venter J.C."/>
        </authorList>
    </citation>
    <scope>NUCLEOTIDE SEQUENCE [LARGE SCALE GENOMIC DNA]</scope>
    <source>
        <strain evidence="8 9">SIR-1</strain>
    </source>
</reference>
<protein>
    <submittedName>
        <fullName evidence="8">Flagellar biosynthesis protein</fullName>
    </submittedName>
</protein>
<dbReference type="PANTHER" id="PTHR30587">
    <property type="entry name" value="FLAGELLAR BIOSYNTHETIC PROTEIN FLIP"/>
    <property type="match status" value="1"/>
</dbReference>
<name>A6GCF1_9BACT</name>
<dbReference type="Proteomes" id="UP000005801">
    <property type="component" value="Unassembled WGS sequence"/>
</dbReference>
<comment type="subcellular location">
    <subcellularLocation>
        <location evidence="1">Cell membrane</location>
        <topology evidence="1">Multi-pass membrane protein</topology>
    </subcellularLocation>
</comment>
<evidence type="ECO:0000256" key="6">
    <source>
        <dbReference type="ARBA" id="ARBA00023136"/>
    </source>
</evidence>
<feature type="transmembrane region" description="Helical" evidence="7">
    <location>
        <begin position="20"/>
        <end position="46"/>
    </location>
</feature>
<dbReference type="EMBL" id="ABCS01000065">
    <property type="protein sequence ID" value="EDM76408.1"/>
    <property type="molecule type" value="Genomic_DNA"/>
</dbReference>
<dbReference type="InterPro" id="IPR005838">
    <property type="entry name" value="T3SS_IM_P"/>
</dbReference>
<dbReference type="STRING" id="391625.PPSIR1_23784"/>
<feature type="transmembrane region" description="Helical" evidence="7">
    <location>
        <begin position="191"/>
        <end position="212"/>
    </location>
</feature>
<accession>A6GCF1</accession>
<feature type="transmembrane region" description="Helical" evidence="7">
    <location>
        <begin position="157"/>
        <end position="179"/>
    </location>
</feature>
<comment type="caution">
    <text evidence="8">The sequence shown here is derived from an EMBL/GenBank/DDBJ whole genome shotgun (WGS) entry which is preliminary data.</text>
</comment>
<dbReference type="Pfam" id="PF00813">
    <property type="entry name" value="FliP"/>
    <property type="match status" value="1"/>
</dbReference>
<dbReference type="GO" id="GO:0009306">
    <property type="term" value="P:protein secretion"/>
    <property type="evidence" value="ECO:0007669"/>
    <property type="project" value="InterPro"/>
</dbReference>
<evidence type="ECO:0000256" key="1">
    <source>
        <dbReference type="ARBA" id="ARBA00004651"/>
    </source>
</evidence>
<keyword evidence="8" id="KW-0966">Cell projection</keyword>
<evidence type="ECO:0000256" key="5">
    <source>
        <dbReference type="ARBA" id="ARBA00022989"/>
    </source>
</evidence>
<dbReference type="PRINTS" id="PR01302">
    <property type="entry name" value="TYPE3IMPPROT"/>
</dbReference>
<dbReference type="RefSeq" id="WP_006974392.1">
    <property type="nucleotide sequence ID" value="NZ_ABCS01000065.1"/>
</dbReference>
<keyword evidence="6 7" id="KW-0472">Membrane</keyword>
<keyword evidence="9" id="KW-1185">Reference proteome</keyword>